<feature type="region of interest" description="Disordered" evidence="1">
    <location>
        <begin position="30"/>
        <end position="71"/>
    </location>
</feature>
<dbReference type="OrthoDB" id="5814573at2759"/>
<evidence type="ECO:0000313" key="3">
    <source>
        <dbReference type="Proteomes" id="UP000008281"/>
    </source>
</evidence>
<dbReference type="STRING" id="31234.E3NU58"/>
<dbReference type="Proteomes" id="UP000008281">
    <property type="component" value="Unassembled WGS sequence"/>
</dbReference>
<name>E3NU58_CAERE</name>
<dbReference type="FunCoup" id="E3NU58">
    <property type="interactions" value="39"/>
</dbReference>
<proteinExistence type="predicted"/>
<keyword evidence="3" id="KW-1185">Reference proteome</keyword>
<dbReference type="InParanoid" id="E3NU58"/>
<sequence length="319" mass="36081">MVHLRFKNTSLVLYPITKQKHLTVSTTAEKEAKRAKKEAKRQSQKSQKAAEKSSNALDGMTNTGRRTSSVTAQITRQARRFSTAIAPTLTKIEAVHILQKLDEVRVKMNDVAQLQGAIEHYVLRNSAQFDPVELDIINKEGFRIMQASVYPDEIVLQEGSKKICEVTLIDTEDTSSLLKIKHPVSGMTVYELRELGGTILIQTNTDELKGARVMTQTSGLSSLFLNCGCAFSKETWSVLTQDKIMASVRPNRSFWSENEIKVSSKELEGFSNNQFQIDWDPNCENELRLISLVFGIGQMVRVAFPQLFHIVKEFRQRNQ</sequence>
<feature type="compositionally biased region" description="Basic residues" evidence="1">
    <location>
        <begin position="33"/>
        <end position="43"/>
    </location>
</feature>
<accession>E3NU58</accession>
<organism evidence="3">
    <name type="scientific">Caenorhabditis remanei</name>
    <name type="common">Caenorhabditis vulgaris</name>
    <dbReference type="NCBI Taxonomy" id="31234"/>
    <lineage>
        <taxon>Eukaryota</taxon>
        <taxon>Metazoa</taxon>
        <taxon>Ecdysozoa</taxon>
        <taxon>Nematoda</taxon>
        <taxon>Chromadorea</taxon>
        <taxon>Rhabditida</taxon>
        <taxon>Rhabditina</taxon>
        <taxon>Rhabditomorpha</taxon>
        <taxon>Rhabditoidea</taxon>
        <taxon>Rhabditidae</taxon>
        <taxon>Peloderinae</taxon>
        <taxon>Caenorhabditis</taxon>
    </lineage>
</organism>
<dbReference type="eggNOG" id="ENOG502SBDK">
    <property type="taxonomic scope" value="Eukaryota"/>
</dbReference>
<feature type="compositionally biased region" description="Polar residues" evidence="1">
    <location>
        <begin position="60"/>
        <end position="71"/>
    </location>
</feature>
<evidence type="ECO:0000256" key="1">
    <source>
        <dbReference type="SAM" id="MobiDB-lite"/>
    </source>
</evidence>
<dbReference type="HOGENOM" id="CLU_078059_0_0_1"/>
<dbReference type="AlphaFoldDB" id="E3NU58"/>
<dbReference type="EMBL" id="DS270425">
    <property type="protein sequence ID" value="EFO94068.1"/>
    <property type="molecule type" value="Genomic_DNA"/>
</dbReference>
<evidence type="ECO:0000313" key="2">
    <source>
        <dbReference type="EMBL" id="EFO94068.1"/>
    </source>
</evidence>
<protein>
    <submittedName>
        <fullName evidence="2">Uncharacterized protein</fullName>
    </submittedName>
</protein>
<reference evidence="2" key="1">
    <citation type="submission" date="2007-07" db="EMBL/GenBank/DDBJ databases">
        <title>PCAP assembly of the Caenorhabditis remanei genome.</title>
        <authorList>
            <consortium name="The Caenorhabditis remanei Sequencing Consortium"/>
            <person name="Wilson R.K."/>
        </authorList>
    </citation>
    <scope>NUCLEOTIDE SEQUENCE [LARGE SCALE GENOMIC DNA]</scope>
    <source>
        <strain evidence="2">PB4641</strain>
    </source>
</reference>
<gene>
    <name evidence="2" type="ORF">CRE_18370</name>
</gene>